<dbReference type="GeneTree" id="ENSGT00940000156321"/>
<keyword evidence="3" id="KW-0808">Transferase</keyword>
<dbReference type="InterPro" id="IPR044611">
    <property type="entry name" value="E3A/B/C-like"/>
</dbReference>
<evidence type="ECO:0000256" key="2">
    <source>
        <dbReference type="ARBA" id="ARBA00012485"/>
    </source>
</evidence>
<comment type="catalytic activity">
    <reaction evidence="1">
        <text>S-ubiquitinyl-[E2 ubiquitin-conjugating enzyme]-L-cysteine + [acceptor protein]-L-lysine = [E2 ubiquitin-conjugating enzyme]-L-cysteine + N(6)-ubiquitinyl-[acceptor protein]-L-lysine.</text>
        <dbReference type="EC" id="2.3.2.26"/>
    </reaction>
</comment>
<keyword evidence="8" id="KW-1185">Reference proteome</keyword>
<dbReference type="STRING" id="51511.ENSCSAVP00000006516"/>
<dbReference type="InterPro" id="IPR000569">
    <property type="entry name" value="HECT_dom"/>
</dbReference>
<evidence type="ECO:0000256" key="4">
    <source>
        <dbReference type="ARBA" id="ARBA00022786"/>
    </source>
</evidence>
<dbReference type="InterPro" id="IPR035983">
    <property type="entry name" value="Hect_E3_ubiquitin_ligase"/>
</dbReference>
<reference evidence="7" key="3">
    <citation type="submission" date="2025-09" db="UniProtKB">
        <authorList>
            <consortium name="Ensembl"/>
        </authorList>
    </citation>
    <scope>IDENTIFICATION</scope>
</reference>
<feature type="domain" description="HECT" evidence="6">
    <location>
        <begin position="1"/>
        <end position="151"/>
    </location>
</feature>
<reference evidence="7" key="2">
    <citation type="submission" date="2025-08" db="UniProtKB">
        <authorList>
            <consortium name="Ensembl"/>
        </authorList>
    </citation>
    <scope>IDENTIFICATION</scope>
</reference>
<dbReference type="FunFam" id="3.30.2410.10:FF:000011">
    <property type="entry name" value="Putative Ubiquitin-protein ligase E3C"/>
    <property type="match status" value="1"/>
</dbReference>
<organism evidence="7 8">
    <name type="scientific">Ciona savignyi</name>
    <name type="common">Pacific transparent sea squirt</name>
    <dbReference type="NCBI Taxonomy" id="51511"/>
    <lineage>
        <taxon>Eukaryota</taxon>
        <taxon>Metazoa</taxon>
        <taxon>Chordata</taxon>
        <taxon>Tunicata</taxon>
        <taxon>Ascidiacea</taxon>
        <taxon>Phlebobranchia</taxon>
        <taxon>Cionidae</taxon>
        <taxon>Ciona</taxon>
    </lineage>
</organism>
<proteinExistence type="predicted"/>
<evidence type="ECO:0000256" key="3">
    <source>
        <dbReference type="ARBA" id="ARBA00022679"/>
    </source>
</evidence>
<dbReference type="EC" id="2.3.2.26" evidence="2"/>
<dbReference type="Ensembl" id="ENSCSAVT00000006599.1">
    <property type="protein sequence ID" value="ENSCSAVP00000006516.1"/>
    <property type="gene ID" value="ENSCSAVG00000003903.1"/>
</dbReference>
<dbReference type="PROSITE" id="PS50237">
    <property type="entry name" value="HECT"/>
    <property type="match status" value="1"/>
</dbReference>
<keyword evidence="4 5" id="KW-0833">Ubl conjugation pathway</keyword>
<accession>H2YMG4</accession>
<dbReference type="OMA" id="VEGFYSI"/>
<dbReference type="Gene3D" id="3.30.2410.10">
    <property type="entry name" value="Hect, E3 ligase catalytic domain"/>
    <property type="match status" value="1"/>
</dbReference>
<dbReference type="eggNOG" id="KOG0942">
    <property type="taxonomic scope" value="Eukaryota"/>
</dbReference>
<dbReference type="GO" id="GO:0061630">
    <property type="term" value="F:ubiquitin protein ligase activity"/>
    <property type="evidence" value="ECO:0007669"/>
    <property type="project" value="UniProtKB-EC"/>
</dbReference>
<evidence type="ECO:0000313" key="7">
    <source>
        <dbReference type="Ensembl" id="ENSCSAVP00000006516.1"/>
    </source>
</evidence>
<reference evidence="8" key="1">
    <citation type="submission" date="2003-08" db="EMBL/GenBank/DDBJ databases">
        <authorList>
            <person name="Birren B."/>
            <person name="Nusbaum C."/>
            <person name="Abebe A."/>
            <person name="Abouelleil A."/>
            <person name="Adekoya E."/>
            <person name="Ait-zahra M."/>
            <person name="Allen N."/>
            <person name="Allen T."/>
            <person name="An P."/>
            <person name="Anderson M."/>
            <person name="Anderson S."/>
            <person name="Arachchi H."/>
            <person name="Armbruster J."/>
            <person name="Bachantsang P."/>
            <person name="Baldwin J."/>
            <person name="Barry A."/>
            <person name="Bayul T."/>
            <person name="Blitshsteyn B."/>
            <person name="Bloom T."/>
            <person name="Blye J."/>
            <person name="Boguslavskiy L."/>
            <person name="Borowsky M."/>
            <person name="Boukhgalter B."/>
            <person name="Brunache A."/>
            <person name="Butler J."/>
            <person name="Calixte N."/>
            <person name="Calvo S."/>
            <person name="Camarata J."/>
            <person name="Campo K."/>
            <person name="Chang J."/>
            <person name="Cheshatsang Y."/>
            <person name="Citroen M."/>
            <person name="Collymore A."/>
            <person name="Considine T."/>
            <person name="Cook A."/>
            <person name="Cooke P."/>
            <person name="Corum B."/>
            <person name="Cuomo C."/>
            <person name="David R."/>
            <person name="Dawoe T."/>
            <person name="Degray S."/>
            <person name="Dodge S."/>
            <person name="Dooley K."/>
            <person name="Dorje P."/>
            <person name="Dorjee K."/>
            <person name="Dorris L."/>
            <person name="Duffey N."/>
            <person name="Dupes A."/>
            <person name="Elkins T."/>
            <person name="Engels R."/>
            <person name="Erickson J."/>
            <person name="Farina A."/>
            <person name="Faro S."/>
            <person name="Ferreira P."/>
            <person name="Fischer H."/>
            <person name="Fitzgerald M."/>
            <person name="Foley K."/>
            <person name="Gage D."/>
            <person name="Galagan J."/>
            <person name="Gearin G."/>
            <person name="Gnerre S."/>
            <person name="Gnirke A."/>
            <person name="Goyette A."/>
            <person name="Graham J."/>
            <person name="Grandbois E."/>
            <person name="Gyaltsen K."/>
            <person name="Hafez N."/>
            <person name="Hagopian D."/>
            <person name="Hagos B."/>
            <person name="Hall J."/>
            <person name="Hatcher B."/>
            <person name="Heller A."/>
            <person name="Higgins H."/>
            <person name="Honan T."/>
            <person name="Horn A."/>
            <person name="Houde N."/>
            <person name="Hughes L."/>
            <person name="Hulme W."/>
            <person name="Husby E."/>
            <person name="Iliev I."/>
            <person name="Jaffe D."/>
            <person name="Jones C."/>
            <person name="Kamal M."/>
            <person name="Kamat A."/>
            <person name="Kamvysselis M."/>
            <person name="Karlsson E."/>
            <person name="Kells C."/>
            <person name="Kieu A."/>
            <person name="Kisner P."/>
            <person name="Kodira C."/>
            <person name="Kulbokas E."/>
            <person name="Labutti K."/>
            <person name="Lama D."/>
            <person name="Landers T."/>
            <person name="Leger J."/>
            <person name="Levine S."/>
            <person name="Lewis D."/>
            <person name="Lewis T."/>
            <person name="Lindblad-toh K."/>
            <person name="Liu X."/>
            <person name="Lokyitsang T."/>
            <person name="Lokyitsang Y."/>
            <person name="Lucien O."/>
            <person name="Lui A."/>
            <person name="Ma L.J."/>
            <person name="Mabbitt R."/>
            <person name="Macdonald J."/>
            <person name="Maclean C."/>
            <person name="Major J."/>
            <person name="Manning J."/>
            <person name="Marabella R."/>
            <person name="Maru K."/>
            <person name="Matthews C."/>
            <person name="Mauceli E."/>
            <person name="Mccarthy M."/>
            <person name="Mcdonough S."/>
            <person name="Mcghee T."/>
            <person name="Meldrim J."/>
            <person name="Meneus L."/>
            <person name="Mesirov J."/>
            <person name="Mihalev A."/>
            <person name="Mihova T."/>
            <person name="Mikkelsen T."/>
            <person name="Mlenga V."/>
            <person name="Moru K."/>
            <person name="Mozes J."/>
            <person name="Mulrain L."/>
            <person name="Munson G."/>
            <person name="Naylor J."/>
            <person name="Newes C."/>
            <person name="Nguyen C."/>
            <person name="Nguyen N."/>
            <person name="Nguyen T."/>
            <person name="Nicol R."/>
            <person name="Nielsen C."/>
            <person name="Nizzari M."/>
            <person name="Norbu C."/>
            <person name="Norbu N."/>
            <person name="O'donnell P."/>
            <person name="Okoawo O."/>
            <person name="O'leary S."/>
            <person name="Omotosho B."/>
            <person name="O'neill K."/>
            <person name="Osman S."/>
            <person name="Parker S."/>
            <person name="Perrin D."/>
            <person name="Phunkhang P."/>
            <person name="Piqani B."/>
            <person name="Purcell S."/>
            <person name="Rachupka T."/>
            <person name="Ramasamy U."/>
            <person name="Rameau R."/>
            <person name="Ray V."/>
            <person name="Raymond C."/>
            <person name="Retta R."/>
            <person name="Richardson S."/>
            <person name="Rise C."/>
            <person name="Rodriguez J."/>
            <person name="Rogers J."/>
            <person name="Rogov P."/>
            <person name="Rutman M."/>
            <person name="Schupbach R."/>
            <person name="Seaman C."/>
            <person name="Settipalli S."/>
            <person name="Sharpe T."/>
            <person name="Sheridan J."/>
            <person name="Sherpa N."/>
            <person name="Shi J."/>
            <person name="Smirnov S."/>
            <person name="Smith C."/>
            <person name="Sougnez C."/>
            <person name="Spencer B."/>
            <person name="Stalker J."/>
            <person name="Stange-thomann N."/>
            <person name="Stavropoulos S."/>
            <person name="Stetson K."/>
            <person name="Stone C."/>
            <person name="Stone S."/>
            <person name="Stubbs M."/>
            <person name="Talamas J."/>
            <person name="Tchuinga P."/>
            <person name="Tenzing P."/>
            <person name="Tesfaye S."/>
            <person name="Theodore J."/>
            <person name="Thoulutsang Y."/>
            <person name="Topham K."/>
            <person name="Towey S."/>
            <person name="Tsamla T."/>
            <person name="Tsomo N."/>
            <person name="Vallee D."/>
            <person name="Vassiliev H."/>
            <person name="Venkataraman V."/>
            <person name="Vinson J."/>
            <person name="Vo A."/>
            <person name="Wade C."/>
            <person name="Wang S."/>
            <person name="Wangchuk T."/>
            <person name="Wangdi T."/>
            <person name="Whittaker C."/>
            <person name="Wilkinson J."/>
            <person name="Wu Y."/>
            <person name="Wyman D."/>
            <person name="Yadav S."/>
            <person name="Yang S."/>
            <person name="Yang X."/>
            <person name="Yeager S."/>
            <person name="Yee E."/>
            <person name="Young G."/>
            <person name="Zainoun J."/>
            <person name="Zembeck L."/>
            <person name="Zimmer A."/>
            <person name="Zody M."/>
            <person name="Lander E."/>
        </authorList>
    </citation>
    <scope>NUCLEOTIDE SEQUENCE [LARGE SCALE GENOMIC DNA]</scope>
</reference>
<evidence type="ECO:0000256" key="1">
    <source>
        <dbReference type="ARBA" id="ARBA00000885"/>
    </source>
</evidence>
<dbReference type="GO" id="GO:0000209">
    <property type="term" value="P:protein polyubiquitination"/>
    <property type="evidence" value="ECO:0007669"/>
    <property type="project" value="InterPro"/>
</dbReference>
<protein>
    <recommendedName>
        <fullName evidence="2">HECT-type E3 ubiquitin transferase</fullName>
        <ecNumber evidence="2">2.3.2.26</ecNumber>
    </recommendedName>
</protein>
<sequence>MRVAVDRFREGLADVISIEWLRMFDHRECQTIISGAQVAIDVDDMKTNAAYSGGYTAEHPTIEIFWRVLHNFTKEEKRKFLLFVTSCSRPPLLGFKEMDPPFCIHNGGTPDRLPTSSTCLNLVRIPQYIDDITMRDKLIYCVESLAGFELS</sequence>
<dbReference type="GO" id="GO:0006511">
    <property type="term" value="P:ubiquitin-dependent protein catabolic process"/>
    <property type="evidence" value="ECO:0007669"/>
    <property type="project" value="TreeGrafter"/>
</dbReference>
<name>H2YMG4_CIOSA</name>
<dbReference type="SMART" id="SM00119">
    <property type="entry name" value="HECTc"/>
    <property type="match status" value="1"/>
</dbReference>
<feature type="active site" description="Glycyl thioester intermediate" evidence="5">
    <location>
        <position position="119"/>
    </location>
</feature>
<dbReference type="HOGENOM" id="CLU_002173_4_5_1"/>
<dbReference type="SUPFAM" id="SSF56204">
    <property type="entry name" value="Hect, E3 ligase catalytic domain"/>
    <property type="match status" value="1"/>
</dbReference>
<evidence type="ECO:0000313" key="8">
    <source>
        <dbReference type="Proteomes" id="UP000007875"/>
    </source>
</evidence>
<dbReference type="AlphaFoldDB" id="H2YMG4"/>
<dbReference type="Pfam" id="PF00632">
    <property type="entry name" value="HECT"/>
    <property type="match status" value="1"/>
</dbReference>
<evidence type="ECO:0000259" key="6">
    <source>
        <dbReference type="PROSITE" id="PS50237"/>
    </source>
</evidence>
<evidence type="ECO:0000256" key="5">
    <source>
        <dbReference type="PROSITE-ProRule" id="PRU00104"/>
    </source>
</evidence>
<dbReference type="PANTHER" id="PTHR45700">
    <property type="entry name" value="UBIQUITIN-PROTEIN LIGASE E3C"/>
    <property type="match status" value="1"/>
</dbReference>
<dbReference type="PANTHER" id="PTHR45700:SF2">
    <property type="entry name" value="UBIQUITIN-PROTEIN LIGASE E3C"/>
    <property type="match status" value="1"/>
</dbReference>
<dbReference type="Proteomes" id="UP000007875">
    <property type="component" value="Unassembled WGS sequence"/>
</dbReference>
<dbReference type="InParanoid" id="H2YMG4"/>